<dbReference type="Gene3D" id="3.30.70.20">
    <property type="match status" value="2"/>
</dbReference>
<dbReference type="PANTHER" id="PTHR24960">
    <property type="entry name" value="PHOTOSYSTEM I IRON-SULFUR CENTER-RELATED"/>
    <property type="match status" value="1"/>
</dbReference>
<feature type="domain" description="4Fe-4S ferredoxin-type" evidence="7">
    <location>
        <begin position="57"/>
        <end position="88"/>
    </location>
</feature>
<dbReference type="InterPro" id="IPR017896">
    <property type="entry name" value="4Fe4S_Fe-S-bd"/>
</dbReference>
<organism evidence="8 9">
    <name type="scientific">Solemya pervernicosa gill symbiont</name>
    <dbReference type="NCBI Taxonomy" id="642797"/>
    <lineage>
        <taxon>Bacteria</taxon>
        <taxon>Pseudomonadati</taxon>
        <taxon>Pseudomonadota</taxon>
        <taxon>Gammaproteobacteria</taxon>
        <taxon>sulfur-oxidizing symbionts</taxon>
    </lineage>
</organism>
<dbReference type="PANTHER" id="PTHR24960:SF79">
    <property type="entry name" value="PHOTOSYSTEM I IRON-SULFUR CENTER"/>
    <property type="match status" value="1"/>
</dbReference>
<feature type="binding site" evidence="6">
    <location>
        <position position="68"/>
    </location>
    <ligand>
        <name>[4Fe-4S] cluster</name>
        <dbReference type="ChEBI" id="CHEBI:49883"/>
        <label>2</label>
    </ligand>
</feature>
<evidence type="ECO:0000313" key="9">
    <source>
        <dbReference type="Proteomes" id="UP000191110"/>
    </source>
</evidence>
<dbReference type="EMBL" id="MPRL01000080">
    <property type="protein sequence ID" value="OOZ38606.1"/>
    <property type="molecule type" value="Genomic_DNA"/>
</dbReference>
<feature type="binding site" evidence="6">
    <location>
        <position position="37"/>
    </location>
    <ligand>
        <name>[4Fe-4S] cluster</name>
        <dbReference type="ChEBI" id="CHEBI:49883"/>
        <label>1</label>
    </ligand>
</feature>
<dbReference type="GO" id="GO:0051539">
    <property type="term" value="F:4 iron, 4 sulfur cluster binding"/>
    <property type="evidence" value="ECO:0007669"/>
    <property type="project" value="UniProtKB-UniRule"/>
</dbReference>
<dbReference type="HAMAP" id="MF_02201">
    <property type="entry name" value="NapF"/>
    <property type="match status" value="1"/>
</dbReference>
<dbReference type="Pfam" id="PF12838">
    <property type="entry name" value="Fer4_7"/>
    <property type="match status" value="1"/>
</dbReference>
<keyword evidence="6" id="KW-0963">Cytoplasm</keyword>
<feature type="binding site" evidence="6">
    <location>
        <position position="40"/>
    </location>
    <ligand>
        <name>[4Fe-4S] cluster</name>
        <dbReference type="ChEBI" id="CHEBI:49883"/>
        <label>1</label>
    </ligand>
</feature>
<feature type="binding site" evidence="6">
    <location>
        <position position="150"/>
    </location>
    <ligand>
        <name>[4Fe-4S] cluster</name>
        <dbReference type="ChEBI" id="CHEBI:49883"/>
        <label>3</label>
    </ligand>
</feature>
<evidence type="ECO:0000256" key="4">
    <source>
        <dbReference type="ARBA" id="ARBA00023004"/>
    </source>
</evidence>
<evidence type="ECO:0000256" key="1">
    <source>
        <dbReference type="ARBA" id="ARBA00022485"/>
    </source>
</evidence>
<dbReference type="InterPro" id="IPR004496">
    <property type="entry name" value="NapF"/>
</dbReference>
<comment type="caution">
    <text evidence="8">The sequence shown here is derived from an EMBL/GenBank/DDBJ whole genome shotgun (WGS) entry which is preliminary data.</text>
</comment>
<dbReference type="CDD" id="cd10564">
    <property type="entry name" value="NapF_like"/>
    <property type="match status" value="1"/>
</dbReference>
<dbReference type="PROSITE" id="PS00198">
    <property type="entry name" value="4FE4S_FER_1"/>
    <property type="match status" value="1"/>
</dbReference>
<feature type="binding site" evidence="6">
    <location>
        <position position="74"/>
    </location>
    <ligand>
        <name>[4Fe-4S] cluster</name>
        <dbReference type="ChEBI" id="CHEBI:49883"/>
        <label>2</label>
    </ligand>
</feature>
<keyword evidence="4 6" id="KW-0408">Iron</keyword>
<dbReference type="InterPro" id="IPR017900">
    <property type="entry name" value="4Fe4S_Fe_S_CS"/>
</dbReference>
<dbReference type="PROSITE" id="PS51379">
    <property type="entry name" value="4FE4S_FER_2"/>
    <property type="match status" value="2"/>
</dbReference>
<feature type="binding site" evidence="6">
    <location>
        <position position="154"/>
    </location>
    <ligand>
        <name>[4Fe-4S] cluster</name>
        <dbReference type="ChEBI" id="CHEBI:49883"/>
        <label>3</label>
    </ligand>
</feature>
<comment type="cofactor">
    <cofactor evidence="6">
        <name>[4Fe-4S] cluster</name>
        <dbReference type="ChEBI" id="CHEBI:49883"/>
    </cofactor>
</comment>
<dbReference type="SUPFAM" id="SSF54862">
    <property type="entry name" value="4Fe-4S ferredoxins"/>
    <property type="match status" value="1"/>
</dbReference>
<sequence length="179" mass="19429">MGRAINRRAFLRGDLSGRSVPVRPPWAVEETLFVDLCSRCDDCRKQCPESIIETESGFPKINFKRGECTFCGECVERCKTGALQPQAFAAHAQPWQLKATISDACLAMRGVVCRSCGEQCDERAITFRPRIGGVSIPELDQQACSGCGACVAPCPVAALSVQQGTNQLSQQKSQLEESA</sequence>
<dbReference type="GO" id="GO:0005737">
    <property type="term" value="C:cytoplasm"/>
    <property type="evidence" value="ECO:0007669"/>
    <property type="project" value="UniProtKB-SubCell"/>
</dbReference>
<proteinExistence type="inferred from homology"/>
<dbReference type="Proteomes" id="UP000191110">
    <property type="component" value="Unassembled WGS sequence"/>
</dbReference>
<evidence type="ECO:0000256" key="6">
    <source>
        <dbReference type="HAMAP-Rule" id="MF_02201"/>
    </source>
</evidence>
<evidence type="ECO:0000256" key="3">
    <source>
        <dbReference type="ARBA" id="ARBA00022737"/>
    </source>
</evidence>
<dbReference type="GO" id="GO:0046872">
    <property type="term" value="F:metal ion binding"/>
    <property type="evidence" value="ECO:0007669"/>
    <property type="project" value="UniProtKB-KW"/>
</dbReference>
<feature type="binding site" evidence="6">
    <location>
        <position position="78"/>
    </location>
    <ligand>
        <name>[4Fe-4S] cluster</name>
        <dbReference type="ChEBI" id="CHEBI:49883"/>
        <label>2</label>
    </ligand>
</feature>
<comment type="function">
    <text evidence="6">Could be involved in the maturation of NapA, the catalytic subunit of the periplasmic nitrate reductase, before its export into the periplasm.</text>
</comment>
<keyword evidence="2 6" id="KW-0479">Metal-binding</keyword>
<reference evidence="8 9" key="1">
    <citation type="submission" date="2016-11" db="EMBL/GenBank/DDBJ databases">
        <title>Mixed transmission modes and dynamic genome evolution in an obligate animal-bacterial symbiosis.</title>
        <authorList>
            <person name="Russell S.L."/>
            <person name="Corbett-Detig R.B."/>
            <person name="Cavanaugh C.M."/>
        </authorList>
    </citation>
    <scope>NUCLEOTIDE SEQUENCE [LARGE SCALE GENOMIC DNA]</scope>
    <source>
        <strain evidence="8">Sveles-Q1</strain>
    </source>
</reference>
<comment type="subunit">
    <text evidence="6">Interacts with the cytoplasmic NapA precursor.</text>
</comment>
<dbReference type="RefSeq" id="WP_078484902.1">
    <property type="nucleotide sequence ID" value="NZ_MPRL01000080.1"/>
</dbReference>
<comment type="similarity">
    <text evidence="6">Belongs to the NapF family.</text>
</comment>
<keyword evidence="1 6" id="KW-0004">4Fe-4S</keyword>
<dbReference type="AlphaFoldDB" id="A0A1T2L0X8"/>
<dbReference type="NCBIfam" id="TIGR00402">
    <property type="entry name" value="napF"/>
    <property type="match status" value="1"/>
</dbReference>
<gene>
    <name evidence="6" type="primary">napF</name>
    <name evidence="8" type="ORF">BOW53_14955</name>
</gene>
<dbReference type="InterPro" id="IPR050157">
    <property type="entry name" value="PSI_iron-sulfur_center"/>
</dbReference>
<accession>A0A1T2L0X8</accession>
<feature type="binding site" evidence="6">
    <location>
        <position position="43"/>
    </location>
    <ligand>
        <name>[4Fe-4S] cluster</name>
        <dbReference type="ChEBI" id="CHEBI:49883"/>
        <label>1</label>
    </ligand>
</feature>
<feature type="binding site" evidence="6">
    <location>
        <position position="144"/>
    </location>
    <ligand>
        <name>[4Fe-4S] cluster</name>
        <dbReference type="ChEBI" id="CHEBI:49883"/>
        <label>3</label>
    </ligand>
</feature>
<protein>
    <recommendedName>
        <fullName evidence="6">Ferredoxin-type protein NapF</fullName>
    </recommendedName>
</protein>
<evidence type="ECO:0000256" key="2">
    <source>
        <dbReference type="ARBA" id="ARBA00022723"/>
    </source>
</evidence>
<dbReference type="Pfam" id="PF13187">
    <property type="entry name" value="Fer4_9"/>
    <property type="match status" value="1"/>
</dbReference>
<feature type="binding site" evidence="6">
    <location>
        <position position="147"/>
    </location>
    <ligand>
        <name>[4Fe-4S] cluster</name>
        <dbReference type="ChEBI" id="CHEBI:49883"/>
        <label>3</label>
    </ligand>
</feature>
<feature type="binding site" evidence="6">
    <location>
        <position position="47"/>
    </location>
    <ligand>
        <name>[4Fe-4S] cluster</name>
        <dbReference type="ChEBI" id="CHEBI:49883"/>
        <label>1</label>
    </ligand>
</feature>
<comment type="subcellular location">
    <subcellularLocation>
        <location evidence="6">Cytoplasm</location>
    </subcellularLocation>
</comment>
<name>A0A1T2L0X8_9GAMM</name>
<keyword evidence="5 6" id="KW-0411">Iron-sulfur</keyword>
<keyword evidence="9" id="KW-1185">Reference proteome</keyword>
<dbReference type="OrthoDB" id="9808559at2"/>
<evidence type="ECO:0000313" key="8">
    <source>
        <dbReference type="EMBL" id="OOZ38606.1"/>
    </source>
</evidence>
<feature type="domain" description="4Fe-4S ferredoxin-type" evidence="7">
    <location>
        <begin position="135"/>
        <end position="164"/>
    </location>
</feature>
<feature type="binding site" evidence="6">
    <location>
        <position position="71"/>
    </location>
    <ligand>
        <name>[4Fe-4S] cluster</name>
        <dbReference type="ChEBI" id="CHEBI:49883"/>
        <label>2</label>
    </ligand>
</feature>
<keyword evidence="3 6" id="KW-0677">Repeat</keyword>
<evidence type="ECO:0000256" key="5">
    <source>
        <dbReference type="ARBA" id="ARBA00023014"/>
    </source>
</evidence>
<evidence type="ECO:0000259" key="7">
    <source>
        <dbReference type="PROSITE" id="PS51379"/>
    </source>
</evidence>